<accession>A0AAN1J8G3</accession>
<gene>
    <name evidence="1" type="ORF">C2L64_09880</name>
</gene>
<protein>
    <submittedName>
        <fullName evidence="1">Uncharacterized protein</fullName>
    </submittedName>
</protein>
<evidence type="ECO:0000313" key="2">
    <source>
        <dbReference type="Proteomes" id="UP000236649"/>
    </source>
</evidence>
<dbReference type="EMBL" id="CP026105">
    <property type="protein sequence ID" value="AUT68598.1"/>
    <property type="molecule type" value="Genomic_DNA"/>
</dbReference>
<sequence>MVQGGAFCFAARNVAQRLKDALDRKQHDSIVRPVSVASPCVDACEQAMPLSATSLHSRLMIVSCARPK</sequence>
<organism evidence="1 2">
    <name type="scientific">Paraburkholderia hospita</name>
    <dbReference type="NCBI Taxonomy" id="169430"/>
    <lineage>
        <taxon>Bacteria</taxon>
        <taxon>Pseudomonadati</taxon>
        <taxon>Pseudomonadota</taxon>
        <taxon>Betaproteobacteria</taxon>
        <taxon>Burkholderiales</taxon>
        <taxon>Burkholderiaceae</taxon>
        <taxon>Paraburkholderia</taxon>
    </lineage>
</organism>
<dbReference type="Proteomes" id="UP000236649">
    <property type="component" value="Chromosome 1"/>
</dbReference>
<name>A0AAN1J8G3_9BURK</name>
<dbReference type="AlphaFoldDB" id="A0AAN1J8G3"/>
<dbReference type="KEGG" id="phs:C2L64_09880"/>
<evidence type="ECO:0000313" key="1">
    <source>
        <dbReference type="EMBL" id="AUT68598.1"/>
    </source>
</evidence>
<proteinExistence type="predicted"/>
<reference evidence="1 2" key="1">
    <citation type="submission" date="2018-01" db="EMBL/GenBank/DDBJ databases">
        <title>Species boundaries and ecological features among Paraburkholderia terrae DSMZ17804T, P. hospita DSMZ17164T and P. caribensis DSMZ13236T.</title>
        <authorList>
            <person name="Pratama A.A."/>
        </authorList>
    </citation>
    <scope>NUCLEOTIDE SEQUENCE [LARGE SCALE GENOMIC DNA]</scope>
    <source>
        <strain evidence="1 2">DSM 17164</strain>
    </source>
</reference>